<sequence length="275" mass="30045">MQQARLIMGMPVTVAVVDDNVDSSVFDKLFSYCKSVDEQFSTYKATSEVSLVNHGERAEKEYSSELREVLSLAKATQRATNGYFNTGTTGGTIDPSGIVKGWAIQREAQQLDQLGYKHFYIDAGGDIQSRSENEHKEAWSIGIRNPFHHDEIINVVYPHGAGVATSGTSVRGQHIYNPYHPTEPITGIVSLTVIASDVLEADRFAAAAFATGARGIEFIVTREWFSIGIGRVLSFFVLLTVASLAIVQMKILLGLMAVAVIAEGLLLRSLAKKVY</sequence>
<dbReference type="PANTHER" id="PTHR30040">
    <property type="entry name" value="THIAMINE BIOSYNTHESIS LIPOPROTEIN APBE"/>
    <property type="match status" value="1"/>
</dbReference>
<name>A0A2M8LF76_9BACT</name>
<dbReference type="InterPro" id="IPR024932">
    <property type="entry name" value="ApbE"/>
</dbReference>
<reference evidence="12 13" key="1">
    <citation type="submission" date="2017-09" db="EMBL/GenBank/DDBJ databases">
        <title>Depth-based differentiation of microbial function through sediment-hosted aquifers and enrichment of novel symbionts in the deep terrestrial subsurface.</title>
        <authorList>
            <person name="Probst A.J."/>
            <person name="Ladd B."/>
            <person name="Jarett J.K."/>
            <person name="Geller-Mcgrath D.E."/>
            <person name="Sieber C.M."/>
            <person name="Emerson J.B."/>
            <person name="Anantharaman K."/>
            <person name="Thomas B.C."/>
            <person name="Malmstrom R."/>
            <person name="Stieglmeier M."/>
            <person name="Klingl A."/>
            <person name="Woyke T."/>
            <person name="Ryan C.M."/>
            <person name="Banfield J.F."/>
        </authorList>
    </citation>
    <scope>NUCLEOTIDE SEQUENCE [LARGE SCALE GENOMIC DNA]</scope>
    <source>
        <strain evidence="12">CG10_big_fil_rev_8_21_14_0_10_48_11</strain>
    </source>
</reference>
<evidence type="ECO:0000256" key="1">
    <source>
        <dbReference type="ARBA" id="ARBA00001946"/>
    </source>
</evidence>
<comment type="caution">
    <text evidence="12">The sequence shown here is derived from an EMBL/GenBank/DDBJ whole genome shotgun (WGS) entry which is preliminary data.</text>
</comment>
<dbReference type="SUPFAM" id="SSF143631">
    <property type="entry name" value="ApbE-like"/>
    <property type="match status" value="1"/>
</dbReference>
<evidence type="ECO:0000256" key="9">
    <source>
        <dbReference type="ARBA" id="ARBA00031306"/>
    </source>
</evidence>
<protein>
    <recommendedName>
        <fullName evidence="3">FAD:protein FMN transferase</fullName>
        <ecNumber evidence="2">2.7.1.180</ecNumber>
    </recommendedName>
    <alternativeName>
        <fullName evidence="9">Flavin transferase</fullName>
    </alternativeName>
</protein>
<evidence type="ECO:0000256" key="5">
    <source>
        <dbReference type="ARBA" id="ARBA00022679"/>
    </source>
</evidence>
<evidence type="ECO:0000256" key="10">
    <source>
        <dbReference type="ARBA" id="ARBA00048540"/>
    </source>
</evidence>
<accession>A0A2M8LF76</accession>
<feature type="transmembrane region" description="Helical" evidence="11">
    <location>
        <begin position="251"/>
        <end position="271"/>
    </location>
</feature>
<dbReference type="AlphaFoldDB" id="A0A2M8LF76"/>
<proteinExistence type="predicted"/>
<keyword evidence="11" id="KW-1133">Transmembrane helix</keyword>
<keyword evidence="5 12" id="KW-0808">Transferase</keyword>
<evidence type="ECO:0000256" key="11">
    <source>
        <dbReference type="SAM" id="Phobius"/>
    </source>
</evidence>
<feature type="transmembrane region" description="Helical" evidence="11">
    <location>
        <begin position="224"/>
        <end position="245"/>
    </location>
</feature>
<evidence type="ECO:0000256" key="3">
    <source>
        <dbReference type="ARBA" id="ARBA00016337"/>
    </source>
</evidence>
<evidence type="ECO:0000313" key="12">
    <source>
        <dbReference type="EMBL" id="PJE76098.1"/>
    </source>
</evidence>
<dbReference type="EMBL" id="PFET01000005">
    <property type="protein sequence ID" value="PJE76098.1"/>
    <property type="molecule type" value="Genomic_DNA"/>
</dbReference>
<evidence type="ECO:0000256" key="8">
    <source>
        <dbReference type="ARBA" id="ARBA00022842"/>
    </source>
</evidence>
<organism evidence="12 13">
    <name type="scientific">Candidatus Uhrbacteria bacterium CG10_big_fil_rev_8_21_14_0_10_48_11</name>
    <dbReference type="NCBI Taxonomy" id="1975037"/>
    <lineage>
        <taxon>Bacteria</taxon>
        <taxon>Candidatus Uhriibacteriota</taxon>
    </lineage>
</organism>
<keyword evidence="4" id="KW-0285">Flavoprotein</keyword>
<evidence type="ECO:0000313" key="13">
    <source>
        <dbReference type="Proteomes" id="UP000231152"/>
    </source>
</evidence>
<keyword evidence="11" id="KW-0472">Membrane</keyword>
<keyword evidence="7" id="KW-0274">FAD</keyword>
<comment type="catalytic activity">
    <reaction evidence="10">
        <text>L-threonyl-[protein] + FAD = FMN-L-threonyl-[protein] + AMP + H(+)</text>
        <dbReference type="Rhea" id="RHEA:36847"/>
        <dbReference type="Rhea" id="RHEA-COMP:11060"/>
        <dbReference type="Rhea" id="RHEA-COMP:11061"/>
        <dbReference type="ChEBI" id="CHEBI:15378"/>
        <dbReference type="ChEBI" id="CHEBI:30013"/>
        <dbReference type="ChEBI" id="CHEBI:57692"/>
        <dbReference type="ChEBI" id="CHEBI:74257"/>
        <dbReference type="ChEBI" id="CHEBI:456215"/>
        <dbReference type="EC" id="2.7.1.180"/>
    </reaction>
</comment>
<dbReference type="PANTHER" id="PTHR30040:SF2">
    <property type="entry name" value="FAD:PROTEIN FMN TRANSFERASE"/>
    <property type="match status" value="1"/>
</dbReference>
<comment type="cofactor">
    <cofactor evidence="1">
        <name>Mg(2+)</name>
        <dbReference type="ChEBI" id="CHEBI:18420"/>
    </cofactor>
</comment>
<keyword evidence="6" id="KW-0479">Metal-binding</keyword>
<dbReference type="GO" id="GO:0016740">
    <property type="term" value="F:transferase activity"/>
    <property type="evidence" value="ECO:0007669"/>
    <property type="project" value="UniProtKB-KW"/>
</dbReference>
<evidence type="ECO:0000256" key="6">
    <source>
        <dbReference type="ARBA" id="ARBA00022723"/>
    </source>
</evidence>
<dbReference type="Gene3D" id="3.10.520.10">
    <property type="entry name" value="ApbE-like domains"/>
    <property type="match status" value="2"/>
</dbReference>
<evidence type="ECO:0000256" key="4">
    <source>
        <dbReference type="ARBA" id="ARBA00022630"/>
    </source>
</evidence>
<gene>
    <name evidence="12" type="ORF">COV04_01035</name>
</gene>
<dbReference type="GO" id="GO:0046872">
    <property type="term" value="F:metal ion binding"/>
    <property type="evidence" value="ECO:0007669"/>
    <property type="project" value="UniProtKB-KW"/>
</dbReference>
<evidence type="ECO:0000256" key="2">
    <source>
        <dbReference type="ARBA" id="ARBA00011955"/>
    </source>
</evidence>
<keyword evidence="8" id="KW-0460">Magnesium</keyword>
<dbReference type="Proteomes" id="UP000231152">
    <property type="component" value="Unassembled WGS sequence"/>
</dbReference>
<evidence type="ECO:0000256" key="7">
    <source>
        <dbReference type="ARBA" id="ARBA00022827"/>
    </source>
</evidence>
<keyword evidence="11" id="KW-0812">Transmembrane</keyword>
<dbReference type="Pfam" id="PF02424">
    <property type="entry name" value="ApbE"/>
    <property type="match status" value="2"/>
</dbReference>
<dbReference type="EC" id="2.7.1.180" evidence="2"/>
<dbReference type="InterPro" id="IPR003374">
    <property type="entry name" value="ApbE-like_sf"/>
</dbReference>